<dbReference type="GO" id="GO:0006979">
    <property type="term" value="P:response to oxidative stress"/>
    <property type="evidence" value="ECO:0007669"/>
    <property type="project" value="InterPro"/>
</dbReference>
<dbReference type="InterPro" id="IPR015946">
    <property type="entry name" value="KH_dom-like_a/b"/>
</dbReference>
<dbReference type="InterPro" id="IPR003718">
    <property type="entry name" value="OsmC/Ohr_fam"/>
</dbReference>
<evidence type="ECO:0000256" key="1">
    <source>
        <dbReference type="ARBA" id="ARBA00007378"/>
    </source>
</evidence>
<dbReference type="Gene3D" id="2.20.25.10">
    <property type="match status" value="1"/>
</dbReference>
<dbReference type="STRING" id="66969.Lwal_0690"/>
<evidence type="ECO:0000313" key="3">
    <source>
        <dbReference type="Proteomes" id="UP000054729"/>
    </source>
</evidence>
<keyword evidence="3" id="KW-1185">Reference proteome</keyword>
<gene>
    <name evidence="2" type="ORF">Lwal_0690</name>
</gene>
<dbReference type="InterPro" id="IPR019953">
    <property type="entry name" value="OHR"/>
</dbReference>
<dbReference type="InterPro" id="IPR036102">
    <property type="entry name" value="OsmC/Ohrsf"/>
</dbReference>
<dbReference type="Pfam" id="PF02566">
    <property type="entry name" value="OsmC"/>
    <property type="match status" value="1"/>
</dbReference>
<sequence length="147" mass="15347">MPAYTIKPLVTATAINTGGRNGHSETTDHSVSVNLSVPKDMGGSGLPNTTTPEHLFAAGYAACFGGALEFVASQHKKKVTGAIVTCHVSVGPREGGGFGIAVKMNVKVPSLSTAEVKELVHEAHEKVCPYSHATRGNIDFVMEVEGM</sequence>
<reference evidence="2 3" key="1">
    <citation type="submission" date="2015-11" db="EMBL/GenBank/DDBJ databases">
        <title>Genomic analysis of 38 Legionella species identifies large and diverse effector repertoires.</title>
        <authorList>
            <person name="Burstein D."/>
            <person name="Amaro F."/>
            <person name="Zusman T."/>
            <person name="Lifshitz Z."/>
            <person name="Cohen O."/>
            <person name="Gilbert J.A."/>
            <person name="Pupko T."/>
            <person name="Shuman H.A."/>
            <person name="Segal G."/>
        </authorList>
    </citation>
    <scope>NUCLEOTIDE SEQUENCE [LARGE SCALE GENOMIC DNA]</scope>
    <source>
        <strain evidence="2 3">ATCC 51914</strain>
    </source>
</reference>
<dbReference type="SUPFAM" id="SSF82784">
    <property type="entry name" value="OsmC-like"/>
    <property type="match status" value="1"/>
</dbReference>
<dbReference type="AlphaFoldDB" id="A0A0W1ALI6"/>
<dbReference type="RefSeq" id="WP_083500030.1">
    <property type="nucleotide sequence ID" value="NZ_CAAAIQ010000021.1"/>
</dbReference>
<organism evidence="2 3">
    <name type="scientific">Legionella waltersii</name>
    <dbReference type="NCBI Taxonomy" id="66969"/>
    <lineage>
        <taxon>Bacteria</taxon>
        <taxon>Pseudomonadati</taxon>
        <taxon>Pseudomonadota</taxon>
        <taxon>Gammaproteobacteria</taxon>
        <taxon>Legionellales</taxon>
        <taxon>Legionellaceae</taxon>
        <taxon>Legionella</taxon>
    </lineage>
</organism>
<name>A0A0W1ALI6_9GAMM</name>
<protein>
    <submittedName>
        <fullName evidence="2">Organic hydroperoxide resistance protein OsmC</fullName>
    </submittedName>
</protein>
<dbReference type="EMBL" id="LNZB01000015">
    <property type="protein sequence ID" value="KTD82213.1"/>
    <property type="molecule type" value="Genomic_DNA"/>
</dbReference>
<dbReference type="NCBIfam" id="TIGR03561">
    <property type="entry name" value="organ_hyd_perox"/>
    <property type="match status" value="1"/>
</dbReference>
<proteinExistence type="inferred from homology"/>
<dbReference type="Proteomes" id="UP000054729">
    <property type="component" value="Unassembled WGS sequence"/>
</dbReference>
<comment type="similarity">
    <text evidence="1">Belongs to the OsmC/Ohr family.</text>
</comment>
<dbReference type="PANTHER" id="PTHR33797">
    <property type="entry name" value="ORGANIC HYDROPEROXIDE RESISTANCE PROTEIN-LIKE"/>
    <property type="match status" value="1"/>
</dbReference>
<comment type="caution">
    <text evidence="2">The sequence shown here is derived from an EMBL/GenBank/DDBJ whole genome shotgun (WGS) entry which is preliminary data.</text>
</comment>
<dbReference type="Gene3D" id="3.30.300.20">
    <property type="match status" value="1"/>
</dbReference>
<evidence type="ECO:0000313" key="2">
    <source>
        <dbReference type="EMBL" id="KTD82213.1"/>
    </source>
</evidence>
<dbReference type="PANTHER" id="PTHR33797:SF2">
    <property type="entry name" value="ORGANIC HYDROPEROXIDE RESISTANCE PROTEIN-LIKE"/>
    <property type="match status" value="1"/>
</dbReference>
<dbReference type="PATRIC" id="fig|66969.6.peg.753"/>
<dbReference type="OrthoDB" id="9797508at2"/>
<accession>A0A0W1ALI6</accession>